<dbReference type="CDD" id="cd01310">
    <property type="entry name" value="TatD_DNAse"/>
    <property type="match status" value="1"/>
</dbReference>
<evidence type="ECO:0000256" key="6">
    <source>
        <dbReference type="ARBA" id="ARBA00045223"/>
    </source>
</evidence>
<evidence type="ECO:0000256" key="2">
    <source>
        <dbReference type="ARBA" id="ARBA00022722"/>
    </source>
</evidence>
<evidence type="ECO:0000256" key="5">
    <source>
        <dbReference type="ARBA" id="ARBA00039767"/>
    </source>
</evidence>
<comment type="similarity">
    <text evidence="1">Belongs to the metallo-dependent hydrolases superfamily. TatD-type hydrolase family.</text>
</comment>
<organism evidence="8 9">
    <name type="scientific">Calicophoron daubneyi</name>
    <name type="common">Rumen fluke</name>
    <name type="synonym">Paramphistomum daubneyi</name>
    <dbReference type="NCBI Taxonomy" id="300641"/>
    <lineage>
        <taxon>Eukaryota</taxon>
        <taxon>Metazoa</taxon>
        <taxon>Spiralia</taxon>
        <taxon>Lophotrochozoa</taxon>
        <taxon>Platyhelminthes</taxon>
        <taxon>Trematoda</taxon>
        <taxon>Digenea</taxon>
        <taxon>Plagiorchiida</taxon>
        <taxon>Pronocephalata</taxon>
        <taxon>Paramphistomoidea</taxon>
        <taxon>Paramphistomidae</taxon>
        <taxon>Calicophoron</taxon>
    </lineage>
</organism>
<keyword evidence="3 7" id="KW-0479">Metal-binding</keyword>
<gene>
    <name evidence="8" type="ORF">CDAUBV1_LOCUS16288</name>
</gene>
<dbReference type="Gene3D" id="3.20.20.140">
    <property type="entry name" value="Metal-dependent hydrolases"/>
    <property type="match status" value="1"/>
</dbReference>
<dbReference type="PANTHER" id="PTHR10060">
    <property type="entry name" value="TATD FAMILY DEOXYRIBONUCLEASE"/>
    <property type="match status" value="1"/>
</dbReference>
<dbReference type="PANTHER" id="PTHR10060:SF15">
    <property type="entry name" value="DEOXYRIBONUCLEASE TATDN1"/>
    <property type="match status" value="1"/>
</dbReference>
<dbReference type="InterPro" id="IPR032466">
    <property type="entry name" value="Metal_Hydrolase"/>
</dbReference>
<evidence type="ECO:0000313" key="9">
    <source>
        <dbReference type="Proteomes" id="UP001497525"/>
    </source>
</evidence>
<dbReference type="GO" id="GO:0046872">
    <property type="term" value="F:metal ion binding"/>
    <property type="evidence" value="ECO:0007669"/>
    <property type="project" value="UniProtKB-KW"/>
</dbReference>
<evidence type="ECO:0000256" key="3">
    <source>
        <dbReference type="ARBA" id="ARBA00022723"/>
    </source>
</evidence>
<dbReference type="Proteomes" id="UP001497525">
    <property type="component" value="Unassembled WGS sequence"/>
</dbReference>
<keyword evidence="4" id="KW-0378">Hydrolase</keyword>
<dbReference type="GO" id="GO:0008296">
    <property type="term" value="F:3'-5'-DNA exonuclease activity"/>
    <property type="evidence" value="ECO:0007669"/>
    <property type="project" value="TreeGrafter"/>
</dbReference>
<evidence type="ECO:0000256" key="4">
    <source>
        <dbReference type="ARBA" id="ARBA00022801"/>
    </source>
</evidence>
<accession>A0AAV2U0Z3</accession>
<dbReference type="GO" id="GO:0005829">
    <property type="term" value="C:cytosol"/>
    <property type="evidence" value="ECO:0007669"/>
    <property type="project" value="TreeGrafter"/>
</dbReference>
<comment type="caution">
    <text evidence="8">The sequence shown here is derived from an EMBL/GenBank/DDBJ whole genome shotgun (WGS) entry which is preliminary data.</text>
</comment>
<dbReference type="EMBL" id="CAXLJL010000822">
    <property type="protein sequence ID" value="CAL5141000.1"/>
    <property type="molecule type" value="Genomic_DNA"/>
</dbReference>
<dbReference type="InterPro" id="IPR050891">
    <property type="entry name" value="TatD-type_Hydrolase"/>
</dbReference>
<evidence type="ECO:0000313" key="8">
    <source>
        <dbReference type="EMBL" id="CAL5141000.1"/>
    </source>
</evidence>
<evidence type="ECO:0000256" key="1">
    <source>
        <dbReference type="ARBA" id="ARBA00009275"/>
    </source>
</evidence>
<feature type="binding site" evidence="7">
    <location>
        <position position="228"/>
    </location>
    <ligand>
        <name>a divalent metal cation</name>
        <dbReference type="ChEBI" id="CHEBI:60240"/>
        <label>1</label>
    </ligand>
</feature>
<sequence>MSVFAGRLIDIGANLTDKVFFGMYRGRQRHENDFSSVLTRAFDAGLEKIIVTAGSLSDTKEAIELCGTNPALFCTAGCHPTRCQEMQDNPIEYLNNLKALILEHPDKVVAVGECGLDYDRKEFCPPDVQRKYFEEQLKLASVVGRPLFLHCRAAHDDFFELVKKAIAQFYDGRQPPGVVHTFDGTQSEAQRLLNLGFYLGVNGCSLKTEENLKVVKSIPIDRLLLETDAPWCEVRPSHAGFQYVKTHPKIVRNCDRWQPGCMVKGRNEPANIVQVLEVVASLKDMSTEELANQVYANTTKLFAFSQ</sequence>
<protein>
    <recommendedName>
        <fullName evidence="5">Deoxyribonuclease TATDN1</fullName>
    </recommendedName>
</protein>
<name>A0AAV2U0Z3_CALDB</name>
<dbReference type="InterPro" id="IPR001130">
    <property type="entry name" value="TatD-like"/>
</dbReference>
<dbReference type="SUPFAM" id="SSF51556">
    <property type="entry name" value="Metallo-dependent hydrolases"/>
    <property type="match status" value="1"/>
</dbReference>
<dbReference type="PROSITE" id="PS01090">
    <property type="entry name" value="TATD_2"/>
    <property type="match status" value="1"/>
</dbReference>
<feature type="binding site" evidence="7">
    <location>
        <position position="150"/>
    </location>
    <ligand>
        <name>a divalent metal cation</name>
        <dbReference type="ChEBI" id="CHEBI:60240"/>
        <label>2</label>
    </ligand>
</feature>
<proteinExistence type="inferred from homology"/>
<dbReference type="AlphaFoldDB" id="A0AAV2U0Z3"/>
<dbReference type="InterPro" id="IPR018228">
    <property type="entry name" value="DNase_TatD-rel_CS"/>
</dbReference>
<feature type="binding site" evidence="7">
    <location>
        <position position="180"/>
    </location>
    <ligand>
        <name>a divalent metal cation</name>
        <dbReference type="ChEBI" id="CHEBI:60240"/>
        <label>2</label>
    </ligand>
</feature>
<reference evidence="8" key="1">
    <citation type="submission" date="2024-06" db="EMBL/GenBank/DDBJ databases">
        <authorList>
            <person name="Liu X."/>
            <person name="Lenzi L."/>
            <person name="Haldenby T S."/>
            <person name="Uol C."/>
        </authorList>
    </citation>
    <scope>NUCLEOTIDE SEQUENCE</scope>
</reference>
<keyword evidence="2" id="KW-0540">Nuclease</keyword>
<evidence type="ECO:0000256" key="7">
    <source>
        <dbReference type="PIRSR" id="PIRSR005902-1"/>
    </source>
</evidence>
<comment type="function">
    <text evidence="6">Deoxyribonuclease which catalyzes (in vitro) the decatenation of kinetoplast DNA, which are circular DNA catenated to each other, producing linear DNA molecules. Plays an important role in chromosomal segregation and cell cycle progression during eye development probably via its DNA decatenation activity.</text>
</comment>
<dbReference type="PROSITE" id="PS01091">
    <property type="entry name" value="TATD_3"/>
    <property type="match status" value="1"/>
</dbReference>
<dbReference type="PIRSF" id="PIRSF005902">
    <property type="entry name" value="DNase_TatD"/>
    <property type="match status" value="1"/>
</dbReference>
<dbReference type="Pfam" id="PF01026">
    <property type="entry name" value="TatD_DNase"/>
    <property type="match status" value="1"/>
</dbReference>
<feature type="binding site" evidence="7">
    <location>
        <position position="113"/>
    </location>
    <ligand>
        <name>a divalent metal cation</name>
        <dbReference type="ChEBI" id="CHEBI:60240"/>
        <label>1</label>
    </ligand>
</feature>